<dbReference type="Proteomes" id="UP001054902">
    <property type="component" value="Unassembled WGS sequence"/>
</dbReference>
<dbReference type="EMBL" id="BLLK01000055">
    <property type="protein sequence ID" value="GFH56637.1"/>
    <property type="molecule type" value="Genomic_DNA"/>
</dbReference>
<reference evidence="2 3" key="1">
    <citation type="journal article" date="2021" name="Sci. Rep.">
        <title>The genome of the diatom Chaetoceros tenuissimus carries an ancient integrated fragment of an extant virus.</title>
        <authorList>
            <person name="Hongo Y."/>
            <person name="Kimura K."/>
            <person name="Takaki Y."/>
            <person name="Yoshida Y."/>
            <person name="Baba S."/>
            <person name="Kobayashi G."/>
            <person name="Nagasaki K."/>
            <person name="Hano T."/>
            <person name="Tomaru Y."/>
        </authorList>
    </citation>
    <scope>NUCLEOTIDE SEQUENCE [LARGE SCALE GENOMIC DNA]</scope>
    <source>
        <strain evidence="2 3">NIES-3715</strain>
    </source>
</reference>
<evidence type="ECO:0000256" key="1">
    <source>
        <dbReference type="SAM" id="MobiDB-lite"/>
    </source>
</evidence>
<accession>A0AAD3D2F0</accession>
<dbReference type="AlphaFoldDB" id="A0AAD3D2F0"/>
<proteinExistence type="predicted"/>
<feature type="compositionally biased region" description="Basic and acidic residues" evidence="1">
    <location>
        <begin position="1"/>
        <end position="11"/>
    </location>
</feature>
<evidence type="ECO:0000313" key="3">
    <source>
        <dbReference type="Proteomes" id="UP001054902"/>
    </source>
</evidence>
<protein>
    <submittedName>
        <fullName evidence="2">Uncharacterized protein</fullName>
    </submittedName>
</protein>
<comment type="caution">
    <text evidence="2">The sequence shown here is derived from an EMBL/GenBank/DDBJ whole genome shotgun (WGS) entry which is preliminary data.</text>
</comment>
<feature type="compositionally biased region" description="Basic residues" evidence="1">
    <location>
        <begin position="54"/>
        <end position="82"/>
    </location>
</feature>
<keyword evidence="3" id="KW-1185">Reference proteome</keyword>
<feature type="region of interest" description="Disordered" evidence="1">
    <location>
        <begin position="49"/>
        <end position="82"/>
    </location>
</feature>
<organism evidence="2 3">
    <name type="scientific">Chaetoceros tenuissimus</name>
    <dbReference type="NCBI Taxonomy" id="426638"/>
    <lineage>
        <taxon>Eukaryota</taxon>
        <taxon>Sar</taxon>
        <taxon>Stramenopiles</taxon>
        <taxon>Ochrophyta</taxon>
        <taxon>Bacillariophyta</taxon>
        <taxon>Coscinodiscophyceae</taxon>
        <taxon>Chaetocerotophycidae</taxon>
        <taxon>Chaetocerotales</taxon>
        <taxon>Chaetocerotaceae</taxon>
        <taxon>Chaetoceros</taxon>
    </lineage>
</organism>
<sequence>MPPRTKNDAKRQGQPQAPRKPFQFTALRMNAGNMPMPPNQVVVKTPHWYSSQRLCKKKSTKTAAKKKKDTKNLARRTKSERK</sequence>
<gene>
    <name evidence="2" type="ORF">CTEN210_13113</name>
</gene>
<evidence type="ECO:0000313" key="2">
    <source>
        <dbReference type="EMBL" id="GFH56637.1"/>
    </source>
</evidence>
<name>A0AAD3D2F0_9STRA</name>
<feature type="region of interest" description="Disordered" evidence="1">
    <location>
        <begin position="1"/>
        <end position="21"/>
    </location>
</feature>